<gene>
    <name evidence="2" type="ORF">ACFQGL_27255</name>
</gene>
<keyword evidence="3" id="KW-1185">Reference proteome</keyword>
<proteinExistence type="predicted"/>
<comment type="caution">
    <text evidence="2">The sequence shown here is derived from an EMBL/GenBank/DDBJ whole genome shotgun (WGS) entry which is preliminary data.</text>
</comment>
<evidence type="ECO:0000256" key="1">
    <source>
        <dbReference type="SAM" id="Phobius"/>
    </source>
</evidence>
<organism evidence="2 3">
    <name type="scientific">Micromonospora vulcania</name>
    <dbReference type="NCBI Taxonomy" id="1441873"/>
    <lineage>
        <taxon>Bacteria</taxon>
        <taxon>Bacillati</taxon>
        <taxon>Actinomycetota</taxon>
        <taxon>Actinomycetes</taxon>
        <taxon>Micromonosporales</taxon>
        <taxon>Micromonosporaceae</taxon>
        <taxon>Micromonospora</taxon>
    </lineage>
</organism>
<evidence type="ECO:0000313" key="2">
    <source>
        <dbReference type="EMBL" id="MFC5927040.1"/>
    </source>
</evidence>
<evidence type="ECO:0008006" key="4">
    <source>
        <dbReference type="Google" id="ProtNLM"/>
    </source>
</evidence>
<keyword evidence="1" id="KW-1133">Transmembrane helix</keyword>
<dbReference type="RefSeq" id="WP_377515358.1">
    <property type="nucleotide sequence ID" value="NZ_JBHSQS010000024.1"/>
</dbReference>
<reference evidence="3" key="1">
    <citation type="journal article" date="2019" name="Int. J. Syst. Evol. Microbiol.">
        <title>The Global Catalogue of Microorganisms (GCM) 10K type strain sequencing project: providing services to taxonomists for standard genome sequencing and annotation.</title>
        <authorList>
            <consortium name="The Broad Institute Genomics Platform"/>
            <consortium name="The Broad Institute Genome Sequencing Center for Infectious Disease"/>
            <person name="Wu L."/>
            <person name="Ma J."/>
        </authorList>
    </citation>
    <scope>NUCLEOTIDE SEQUENCE [LARGE SCALE GENOMIC DNA]</scope>
    <source>
        <strain evidence="3">CGMCC 4.7144</strain>
    </source>
</reference>
<sequence length="346" mass="37182">MNLTDFQQMLDERSEDPAEHVMHHLRLHGVRAKVVARRRRRIATWTTCALVVLAGVATAAVLPGLRGDVTPPVDGPPQVRTIEGFPEYANGARVVAAKSAALPDRRVEVTIVPTTLDLIVFDRCGGTGDGVVLKIALSVNGHDFVEGTCGGALRPSRWDGRDVAVGRPTTFVLTVTGARRSAETGDVDAPIPDAGTFGIAIGERIPFDRYPLPARPTALASLHQMLPAGCTEALCPDAVIIRSDPADPMRAVRRTVTWKTMDSIEMLAQTPGLLHLRVDGVEVKVGEWWDYAMNGHGMYGDKDGAWKREFGLDLHPGDPVAIEIVPEYVTGAWQVVLIPDGAGTGG</sequence>
<name>A0ABW1HC57_9ACTN</name>
<dbReference type="Proteomes" id="UP001596226">
    <property type="component" value="Unassembled WGS sequence"/>
</dbReference>
<dbReference type="EMBL" id="JBHSQS010000024">
    <property type="protein sequence ID" value="MFC5927040.1"/>
    <property type="molecule type" value="Genomic_DNA"/>
</dbReference>
<keyword evidence="1" id="KW-0472">Membrane</keyword>
<accession>A0ABW1HC57</accession>
<feature type="transmembrane region" description="Helical" evidence="1">
    <location>
        <begin position="42"/>
        <end position="62"/>
    </location>
</feature>
<protein>
    <recommendedName>
        <fullName evidence="4">DUF4179 domain-containing protein</fullName>
    </recommendedName>
</protein>
<evidence type="ECO:0000313" key="3">
    <source>
        <dbReference type="Proteomes" id="UP001596226"/>
    </source>
</evidence>
<keyword evidence="1" id="KW-0812">Transmembrane</keyword>